<accession>A0A0B1RZF2</accession>
<dbReference type="PRINTS" id="PR00398">
    <property type="entry name" value="STRDHORMONER"/>
</dbReference>
<evidence type="ECO:0000313" key="7">
    <source>
        <dbReference type="EMBL" id="KHJ78049.1"/>
    </source>
</evidence>
<dbReference type="OrthoDB" id="5852037at2759"/>
<dbReference type="InterPro" id="IPR035500">
    <property type="entry name" value="NHR-like_dom_sf"/>
</dbReference>
<dbReference type="SUPFAM" id="SSF48508">
    <property type="entry name" value="Nuclear receptor ligand-binding domain"/>
    <property type="match status" value="1"/>
</dbReference>
<dbReference type="Proteomes" id="UP000053660">
    <property type="component" value="Unassembled WGS sequence"/>
</dbReference>
<dbReference type="PROSITE" id="PS51843">
    <property type="entry name" value="NR_LBD"/>
    <property type="match status" value="1"/>
</dbReference>
<keyword evidence="3" id="KW-0804">Transcription</keyword>
<evidence type="ECO:0000313" key="8">
    <source>
        <dbReference type="Proteomes" id="UP000053660"/>
    </source>
</evidence>
<dbReference type="SMART" id="SM00430">
    <property type="entry name" value="HOLI"/>
    <property type="match status" value="1"/>
</dbReference>
<gene>
    <name evidence="7" type="ORF">OESDEN_22331</name>
</gene>
<evidence type="ECO:0000256" key="2">
    <source>
        <dbReference type="ARBA" id="ARBA00023015"/>
    </source>
</evidence>
<organism evidence="7 8">
    <name type="scientific">Oesophagostomum dentatum</name>
    <name type="common">Nodular worm</name>
    <dbReference type="NCBI Taxonomy" id="61180"/>
    <lineage>
        <taxon>Eukaryota</taxon>
        <taxon>Metazoa</taxon>
        <taxon>Ecdysozoa</taxon>
        <taxon>Nematoda</taxon>
        <taxon>Chromadorea</taxon>
        <taxon>Rhabditida</taxon>
        <taxon>Rhabditina</taxon>
        <taxon>Rhabditomorpha</taxon>
        <taxon>Strongyloidea</taxon>
        <taxon>Strongylidae</taxon>
        <taxon>Oesophagostomum</taxon>
    </lineage>
</organism>
<evidence type="ECO:0000256" key="1">
    <source>
        <dbReference type="ARBA" id="ARBA00005993"/>
    </source>
</evidence>
<dbReference type="EMBL" id="KN610159">
    <property type="protein sequence ID" value="KHJ78049.1"/>
    <property type="molecule type" value="Genomic_DNA"/>
</dbReference>
<keyword evidence="2" id="KW-0805">Transcription regulation</keyword>
<proteinExistence type="inferred from homology"/>
<dbReference type="InterPro" id="IPR000536">
    <property type="entry name" value="Nucl_hrmn_rcpt_lig-bd"/>
</dbReference>
<sequence length="238" mass="27448">MLSLVDRLGPMPNWPLPNKEPTPEEIEKCRAGEFPFIDFEPERKNWFFYDVMSSIEWAKTFPVLHKLNRRDQIVLLKAVVLMCFNVTQAFFSYEHKSSTIINPDGTYPCILPSMFAFKNPMKEDFFKICIEPLVRNKIDKKEYVLLKALMLCNATVDGLSHEGQEILAAERDRYNSALFSYCMAARGMSAAPAQYAALLSVMDIVNHQAKIQKDFHVLVNMTRPPNAFRVNLIEEIME</sequence>
<evidence type="ECO:0000259" key="6">
    <source>
        <dbReference type="PROSITE" id="PS51843"/>
    </source>
</evidence>
<name>A0A0B1RZF2_OESDE</name>
<dbReference type="PANTHER" id="PTHR45886:SF18">
    <property type="entry name" value="NR LBD DOMAIN-CONTAINING PROTEIN-RELATED"/>
    <property type="match status" value="1"/>
</dbReference>
<protein>
    <submittedName>
        <fullName evidence="7">Ligand-binding domain of nuclear hormone receptor</fullName>
    </submittedName>
</protein>
<keyword evidence="4 7" id="KW-0675">Receptor</keyword>
<dbReference type="Pfam" id="PF00104">
    <property type="entry name" value="Hormone_recep"/>
    <property type="match status" value="1"/>
</dbReference>
<reference evidence="7 8" key="1">
    <citation type="submission" date="2014-03" db="EMBL/GenBank/DDBJ databases">
        <title>Draft genome of the hookworm Oesophagostomum dentatum.</title>
        <authorList>
            <person name="Mitreva M."/>
        </authorList>
    </citation>
    <scope>NUCLEOTIDE SEQUENCE [LARGE SCALE GENOMIC DNA]</scope>
    <source>
        <strain evidence="7 8">OD-Hann</strain>
    </source>
</reference>
<comment type="similarity">
    <text evidence="1">Belongs to the nuclear hormone receptor family.</text>
</comment>
<feature type="region of interest" description="Disordered" evidence="5">
    <location>
        <begin position="1"/>
        <end position="22"/>
    </location>
</feature>
<evidence type="ECO:0000256" key="5">
    <source>
        <dbReference type="SAM" id="MobiDB-lite"/>
    </source>
</evidence>
<dbReference type="PANTHER" id="PTHR45886">
    <property type="entry name" value="NUCLEAR HORMONE RECEPTOR FAMILY-RELATED-RELATED"/>
    <property type="match status" value="1"/>
</dbReference>
<dbReference type="CDD" id="cd06157">
    <property type="entry name" value="NR_LBD"/>
    <property type="match status" value="1"/>
</dbReference>
<dbReference type="AlphaFoldDB" id="A0A0B1RZF2"/>
<dbReference type="InterPro" id="IPR001723">
    <property type="entry name" value="Nuclear_hrmn_rcpt"/>
</dbReference>
<keyword evidence="8" id="KW-1185">Reference proteome</keyword>
<dbReference type="Gene3D" id="1.10.565.10">
    <property type="entry name" value="Retinoid X Receptor"/>
    <property type="match status" value="1"/>
</dbReference>
<evidence type="ECO:0000256" key="4">
    <source>
        <dbReference type="ARBA" id="ARBA00023170"/>
    </source>
</evidence>
<evidence type="ECO:0000256" key="3">
    <source>
        <dbReference type="ARBA" id="ARBA00023163"/>
    </source>
</evidence>
<feature type="domain" description="NR LBD" evidence="6">
    <location>
        <begin position="18"/>
        <end position="238"/>
    </location>
</feature>